<reference evidence="13" key="2">
    <citation type="submission" date="2020-10" db="UniProtKB">
        <authorList>
            <consortium name="WormBaseParasite"/>
        </authorList>
    </citation>
    <scope>IDENTIFICATION</scope>
</reference>
<evidence type="ECO:0000256" key="5">
    <source>
        <dbReference type="ARBA" id="ARBA00022723"/>
    </source>
</evidence>
<evidence type="ECO:0000259" key="11">
    <source>
        <dbReference type="Pfam" id="PF03372"/>
    </source>
</evidence>
<keyword evidence="6" id="KW-0227">DNA damage</keyword>
<evidence type="ECO:0000256" key="1">
    <source>
        <dbReference type="ARBA" id="ARBA00001936"/>
    </source>
</evidence>
<dbReference type="GO" id="GO:0006302">
    <property type="term" value="P:double-strand break repair"/>
    <property type="evidence" value="ECO:0007669"/>
    <property type="project" value="TreeGrafter"/>
</dbReference>
<dbReference type="Proteomes" id="UP000492821">
    <property type="component" value="Unassembled WGS sequence"/>
</dbReference>
<dbReference type="GO" id="GO:0070260">
    <property type="term" value="F:5'-tyrosyl-DNA phosphodiesterase activity"/>
    <property type="evidence" value="ECO:0007669"/>
    <property type="project" value="TreeGrafter"/>
</dbReference>
<dbReference type="SUPFAM" id="SSF46934">
    <property type="entry name" value="UBA-like"/>
    <property type="match status" value="1"/>
</dbReference>
<dbReference type="Gene3D" id="1.10.8.10">
    <property type="entry name" value="DNA helicase RuvA subunit, C-terminal domain"/>
    <property type="match status" value="1"/>
</dbReference>
<dbReference type="InterPro" id="IPR005135">
    <property type="entry name" value="Endo/exonuclease/phosphatase"/>
</dbReference>
<accession>A0A7E4VKJ9</accession>
<dbReference type="GO" id="GO:0016605">
    <property type="term" value="C:PML body"/>
    <property type="evidence" value="ECO:0007669"/>
    <property type="project" value="UniProtKB-SubCell"/>
</dbReference>
<dbReference type="AlphaFoldDB" id="A0A7E4VKJ9"/>
<dbReference type="PANTHER" id="PTHR15822">
    <property type="entry name" value="TRAF AND TNF RECEPTOR-ASSOCIATED PROTEIN"/>
    <property type="match status" value="1"/>
</dbReference>
<reference evidence="12" key="1">
    <citation type="journal article" date="2013" name="Genetics">
        <title>The draft genome and transcriptome of Panagrellus redivivus are shaped by the harsh demands of a free-living lifestyle.</title>
        <authorList>
            <person name="Srinivasan J."/>
            <person name="Dillman A.R."/>
            <person name="Macchietto M.G."/>
            <person name="Heikkinen L."/>
            <person name="Lakso M."/>
            <person name="Fracchia K.M."/>
            <person name="Antoshechkin I."/>
            <person name="Mortazavi A."/>
            <person name="Wong G."/>
            <person name="Sternberg P.W."/>
        </authorList>
    </citation>
    <scope>NUCLEOTIDE SEQUENCE [LARGE SCALE GENOMIC DNA]</scope>
    <source>
        <strain evidence="12">MT8872</strain>
    </source>
</reference>
<proteinExistence type="predicted"/>
<name>A0A7E4VKJ9_PANRE</name>
<dbReference type="CDD" id="cd09080">
    <property type="entry name" value="TDP2"/>
    <property type="match status" value="1"/>
</dbReference>
<evidence type="ECO:0000256" key="8">
    <source>
        <dbReference type="ARBA" id="ARBA00022842"/>
    </source>
</evidence>
<evidence type="ECO:0000256" key="3">
    <source>
        <dbReference type="ARBA" id="ARBA00004322"/>
    </source>
</evidence>
<dbReference type="InterPro" id="IPR051547">
    <property type="entry name" value="TDP2-like"/>
</dbReference>
<evidence type="ECO:0000256" key="9">
    <source>
        <dbReference type="ARBA" id="ARBA00023204"/>
    </source>
</evidence>
<dbReference type="Gene3D" id="3.60.10.10">
    <property type="entry name" value="Endonuclease/exonuclease/phosphatase"/>
    <property type="match status" value="1"/>
</dbReference>
<dbReference type="InterPro" id="IPR009060">
    <property type="entry name" value="UBA-like_sf"/>
</dbReference>
<dbReference type="GO" id="GO:0046872">
    <property type="term" value="F:metal ion binding"/>
    <property type="evidence" value="ECO:0007669"/>
    <property type="project" value="UniProtKB-KW"/>
</dbReference>
<dbReference type="Pfam" id="PF14555">
    <property type="entry name" value="UBA_4"/>
    <property type="match status" value="1"/>
</dbReference>
<evidence type="ECO:0000313" key="12">
    <source>
        <dbReference type="Proteomes" id="UP000492821"/>
    </source>
</evidence>
<protein>
    <submittedName>
        <fullName evidence="13">Endo/exonuclease/phosphatase domain-containing protein</fullName>
    </submittedName>
</protein>
<keyword evidence="7" id="KW-0378">Hydrolase</keyword>
<evidence type="ECO:0000256" key="6">
    <source>
        <dbReference type="ARBA" id="ARBA00022763"/>
    </source>
</evidence>
<evidence type="ECO:0000256" key="7">
    <source>
        <dbReference type="ARBA" id="ARBA00022801"/>
    </source>
</evidence>
<keyword evidence="8" id="KW-0460">Magnesium</keyword>
<dbReference type="GO" id="GO:0005737">
    <property type="term" value="C:cytoplasm"/>
    <property type="evidence" value="ECO:0007669"/>
    <property type="project" value="TreeGrafter"/>
</dbReference>
<keyword evidence="9" id="KW-0234">DNA repair</keyword>
<dbReference type="GO" id="GO:0003697">
    <property type="term" value="F:single-stranded DNA binding"/>
    <property type="evidence" value="ECO:0007669"/>
    <property type="project" value="TreeGrafter"/>
</dbReference>
<keyword evidence="10" id="KW-0539">Nucleus</keyword>
<dbReference type="GO" id="GO:0004518">
    <property type="term" value="F:nuclease activity"/>
    <property type="evidence" value="ECO:0007669"/>
    <property type="project" value="UniProtKB-KW"/>
</dbReference>
<comment type="subcellular location">
    <subcellularLocation>
        <location evidence="3">Nucleus</location>
        <location evidence="3">PML body</location>
    </subcellularLocation>
</comment>
<comment type="cofactor">
    <cofactor evidence="2">
        <name>Mg(2+)</name>
        <dbReference type="ChEBI" id="CHEBI:18420"/>
    </cofactor>
</comment>
<comment type="cofactor">
    <cofactor evidence="1">
        <name>Mn(2+)</name>
        <dbReference type="ChEBI" id="CHEBI:29035"/>
    </cofactor>
</comment>
<feature type="domain" description="Endonuclease/exonuclease/phosphatase" evidence="11">
    <location>
        <begin position="106"/>
        <end position="336"/>
    </location>
</feature>
<keyword evidence="12" id="KW-1185">Reference proteome</keyword>
<evidence type="ECO:0000256" key="10">
    <source>
        <dbReference type="ARBA" id="ARBA00023242"/>
    </source>
</evidence>
<dbReference type="PANTHER" id="PTHR15822:SF4">
    <property type="entry name" value="TYROSYL-DNA PHOSPHODIESTERASE 2"/>
    <property type="match status" value="1"/>
</dbReference>
<keyword evidence="5" id="KW-0479">Metal-binding</keyword>
<organism evidence="12 13">
    <name type="scientific">Panagrellus redivivus</name>
    <name type="common">Microworm</name>
    <dbReference type="NCBI Taxonomy" id="6233"/>
    <lineage>
        <taxon>Eukaryota</taxon>
        <taxon>Metazoa</taxon>
        <taxon>Ecdysozoa</taxon>
        <taxon>Nematoda</taxon>
        <taxon>Chromadorea</taxon>
        <taxon>Rhabditida</taxon>
        <taxon>Tylenchina</taxon>
        <taxon>Panagrolaimomorpha</taxon>
        <taxon>Panagrolaimoidea</taxon>
        <taxon>Panagrolaimidae</taxon>
        <taxon>Panagrellus</taxon>
    </lineage>
</organism>
<evidence type="ECO:0000256" key="4">
    <source>
        <dbReference type="ARBA" id="ARBA00022722"/>
    </source>
</evidence>
<keyword evidence="4" id="KW-0540">Nuclease</keyword>
<dbReference type="InterPro" id="IPR036691">
    <property type="entry name" value="Endo/exonu/phosph_ase_sf"/>
</dbReference>
<dbReference type="WBParaSite" id="Pan_g22228.t1">
    <property type="protein sequence ID" value="Pan_g22228.t1"/>
    <property type="gene ID" value="Pan_g22228"/>
</dbReference>
<evidence type="ECO:0000256" key="2">
    <source>
        <dbReference type="ARBA" id="ARBA00001946"/>
    </source>
</evidence>
<sequence length="349" mass="39718">MSDIPCSSTDPIPGRRDPAEEAIEEFAAITGVDEALAHFFLQDYDFELQKGLNAYYRQQEREKTKAEKRAHESVDESDDDVVMLDAPDNTPKRVKLDTFPEDITVLSWNIDGLDGGNLETRLKGVTIIIAKENPEVILLQEVVHAHMDTINKRFGNMYCIVVPFDKGMPYFTVTMVSKNIVCRTQEVKPFGNTKMGRTMTVFDGYWRKLHLVVIHSHLESMREHAATRKAQFNECMKTLEKNIGSNTLVLFAGDLNIRDTEVGTLSPAVKDAWIAAGSDIKTKYTWDCKLNHNKGISPNVRCRFDRLYYAGVYKKVEFRLVGTSQINRIFCHPSDHFGIVCKFTEPIDK</sequence>
<evidence type="ECO:0000313" key="13">
    <source>
        <dbReference type="WBParaSite" id="Pan_g22228.t1"/>
    </source>
</evidence>
<dbReference type="Pfam" id="PF03372">
    <property type="entry name" value="Exo_endo_phos"/>
    <property type="match status" value="1"/>
</dbReference>
<dbReference type="SUPFAM" id="SSF56219">
    <property type="entry name" value="DNase I-like"/>
    <property type="match status" value="1"/>
</dbReference>